<gene>
    <name evidence="1" type="ORF">NDM98_15810</name>
</gene>
<reference evidence="1" key="1">
    <citation type="submission" date="2022-06" db="EMBL/GenBank/DDBJ databases">
        <title>Alkalicoccobacillus porphyridii sp. nov., isolated from a marine red alga, Porphyridium purpureum and reclassification of Shouchella plakortidis and Shouchella gibsonii as Alkalicoccobacillus plakortidis comb. nov. and Alkalicoccobacillus gibsonii comb. nov.</title>
        <authorList>
            <person name="Kim K.H."/>
            <person name="Lee J.K."/>
            <person name="Han D.M."/>
            <person name="Baek J.H."/>
            <person name="Jeon C.O."/>
        </authorList>
    </citation>
    <scope>NUCLEOTIDE SEQUENCE</scope>
    <source>
        <strain evidence="1">DSM 19153</strain>
    </source>
</reference>
<protein>
    <submittedName>
        <fullName evidence="1">YfhH family protein</fullName>
    </submittedName>
</protein>
<evidence type="ECO:0000313" key="1">
    <source>
        <dbReference type="EMBL" id="MCM2676764.1"/>
    </source>
</evidence>
<dbReference type="Gene3D" id="2.30.30.340">
    <property type="entry name" value="Hypothetical protein YfhH like domains"/>
    <property type="match status" value="1"/>
</dbReference>
<sequence>MNEKRFSEMTKPELRQEITALNEKAKKAEQMGMLNEFAVYERRVLLAKAYLINPDDFKPGKTYQLKDGQTTFSISYMNGQFAWGYRNNESKLEGIPISLIEQ</sequence>
<dbReference type="RefSeq" id="WP_251609768.1">
    <property type="nucleotide sequence ID" value="NZ_JAMQJY010000002.1"/>
</dbReference>
<organism evidence="1 2">
    <name type="scientific">Alkalicoccobacillus plakortidis</name>
    <dbReference type="NCBI Taxonomy" id="444060"/>
    <lineage>
        <taxon>Bacteria</taxon>
        <taxon>Bacillati</taxon>
        <taxon>Bacillota</taxon>
        <taxon>Bacilli</taxon>
        <taxon>Bacillales</taxon>
        <taxon>Bacillaceae</taxon>
        <taxon>Alkalicoccobacillus</taxon>
    </lineage>
</organism>
<dbReference type="SUPFAM" id="SSF101697">
    <property type="entry name" value="Hypothetical protein YfhH"/>
    <property type="match status" value="1"/>
</dbReference>
<dbReference type="Pfam" id="PF08838">
    <property type="entry name" value="DUF1811"/>
    <property type="match status" value="1"/>
</dbReference>
<keyword evidence="2" id="KW-1185">Reference proteome</keyword>
<dbReference type="InterPro" id="IPR014938">
    <property type="entry name" value="YfhH-like"/>
</dbReference>
<name>A0ABT0XLH7_9BACI</name>
<dbReference type="EMBL" id="JAMQJY010000002">
    <property type="protein sequence ID" value="MCM2676764.1"/>
    <property type="molecule type" value="Genomic_DNA"/>
</dbReference>
<proteinExistence type="predicted"/>
<accession>A0ABT0XLH7</accession>
<evidence type="ECO:0000313" key="2">
    <source>
        <dbReference type="Proteomes" id="UP001203665"/>
    </source>
</evidence>
<dbReference type="Proteomes" id="UP001203665">
    <property type="component" value="Unassembled WGS sequence"/>
</dbReference>
<dbReference type="Gene3D" id="1.10.287.880">
    <property type="entry name" value="Hypothetical protein YfhH domain"/>
    <property type="match status" value="1"/>
</dbReference>
<dbReference type="InterPro" id="IPR036289">
    <property type="entry name" value="YfhH"/>
</dbReference>
<comment type="caution">
    <text evidence="1">The sequence shown here is derived from an EMBL/GenBank/DDBJ whole genome shotgun (WGS) entry which is preliminary data.</text>
</comment>